<keyword evidence="1 4" id="KW-0328">Glycosyltransferase</keyword>
<dbReference type="PANTHER" id="PTHR42679:SF2">
    <property type="entry name" value="S-METHYL-5'-THIOADENOSINE PHOSPHORYLASE"/>
    <property type="match status" value="1"/>
</dbReference>
<feature type="domain" description="Nucleoside phosphorylase" evidence="3">
    <location>
        <begin position="24"/>
        <end position="209"/>
    </location>
</feature>
<comment type="caution">
    <text evidence="4">The sequence shown here is derived from an EMBL/GenBank/DDBJ whole genome shotgun (WGS) entry which is preliminary data.</text>
</comment>
<evidence type="ECO:0000259" key="3">
    <source>
        <dbReference type="Pfam" id="PF01048"/>
    </source>
</evidence>
<evidence type="ECO:0000256" key="2">
    <source>
        <dbReference type="ARBA" id="ARBA00022679"/>
    </source>
</evidence>
<dbReference type="EMBL" id="JAKOOW010000009">
    <property type="protein sequence ID" value="MCG6503443.1"/>
    <property type="molecule type" value="Genomic_DNA"/>
</dbReference>
<keyword evidence="5" id="KW-1185">Reference proteome</keyword>
<dbReference type="EC" id="2.4.2.44" evidence="4"/>
<dbReference type="InterPro" id="IPR035994">
    <property type="entry name" value="Nucleoside_phosphorylase_sf"/>
</dbReference>
<dbReference type="RefSeq" id="WP_238745804.1">
    <property type="nucleotide sequence ID" value="NZ_JAKOOW010000009.1"/>
</dbReference>
<protein>
    <submittedName>
        <fullName evidence="4">S-methyl-5'-thioinosine phosphorylase</fullName>
        <ecNumber evidence="4">2.4.2.44</ecNumber>
    </submittedName>
</protein>
<proteinExistence type="predicted"/>
<evidence type="ECO:0000313" key="5">
    <source>
        <dbReference type="Proteomes" id="UP001298424"/>
    </source>
</evidence>
<keyword evidence="2 4" id="KW-0808">Transferase</keyword>
<dbReference type="Proteomes" id="UP001298424">
    <property type="component" value="Unassembled WGS sequence"/>
</dbReference>
<evidence type="ECO:0000256" key="1">
    <source>
        <dbReference type="ARBA" id="ARBA00022676"/>
    </source>
</evidence>
<sequence length="229" mass="25085">MNTLAVIGSASLARLPQWHTGARRIVRTPYGQPSAPLLEGEVGGRPVVFLCRHGLNNTIAPQLINYRANIWALHSIGVRRIVSVSAVRPLHDGFSAGELLLPHDLIDYTHSRESSFVERGTLENAYTDFTHPYDHALRDELLALIRQSGMPAHEAAVYACVQGARLPTAAEARRMRQDGADVYGMTAMPEAILARELGMAYAHLCGVLAPERDGSHPALDAVRQLIDRL</sequence>
<accession>A0ABS9NKW8</accession>
<dbReference type="NCBIfam" id="NF006599">
    <property type="entry name" value="PRK09136.1"/>
    <property type="match status" value="1"/>
</dbReference>
<dbReference type="PANTHER" id="PTHR42679">
    <property type="entry name" value="S-METHYL-5'-THIOADENOSINE PHOSPHORYLASE"/>
    <property type="match status" value="1"/>
</dbReference>
<evidence type="ECO:0000313" key="4">
    <source>
        <dbReference type="EMBL" id="MCG6503443.1"/>
    </source>
</evidence>
<dbReference type="InterPro" id="IPR000845">
    <property type="entry name" value="Nucleoside_phosphorylase_d"/>
</dbReference>
<dbReference type="SUPFAM" id="SSF53167">
    <property type="entry name" value="Purine and uridine phosphorylases"/>
    <property type="match status" value="1"/>
</dbReference>
<name>A0ABS9NKW8_9NEIS</name>
<organism evidence="4 5">
    <name type="scientific">Kingella pumchi</name>
    <dbReference type="NCBI Taxonomy" id="2779506"/>
    <lineage>
        <taxon>Bacteria</taxon>
        <taxon>Pseudomonadati</taxon>
        <taxon>Pseudomonadota</taxon>
        <taxon>Betaproteobacteria</taxon>
        <taxon>Neisseriales</taxon>
        <taxon>Neisseriaceae</taxon>
        <taxon>Kingella</taxon>
    </lineage>
</organism>
<dbReference type="CDD" id="cd09010">
    <property type="entry name" value="MTAP_SsMTAPII_like_MTIP"/>
    <property type="match status" value="1"/>
</dbReference>
<dbReference type="Pfam" id="PF01048">
    <property type="entry name" value="PNP_UDP_1"/>
    <property type="match status" value="1"/>
</dbReference>
<dbReference type="GO" id="GO:0016757">
    <property type="term" value="F:glycosyltransferase activity"/>
    <property type="evidence" value="ECO:0007669"/>
    <property type="project" value="UniProtKB-KW"/>
</dbReference>
<gene>
    <name evidence="4" type="ORF">MB824_02895</name>
</gene>
<dbReference type="InterPro" id="IPR010044">
    <property type="entry name" value="MTAP"/>
</dbReference>
<reference evidence="4 5" key="1">
    <citation type="submission" date="2022-02" db="EMBL/GenBank/DDBJ databases">
        <title>Genome sequence data of Kingella unionensis sp. nov. strain CICC 24913 (CCUG 75125).</title>
        <authorList>
            <person name="Xiao M."/>
        </authorList>
    </citation>
    <scope>NUCLEOTIDE SEQUENCE [LARGE SCALE GENOMIC DNA]</scope>
    <source>
        <strain evidence="4 5">CICC 24913</strain>
    </source>
</reference>
<dbReference type="Gene3D" id="3.40.50.1580">
    <property type="entry name" value="Nucleoside phosphorylase domain"/>
    <property type="match status" value="1"/>
</dbReference>